<proteinExistence type="predicted"/>
<protein>
    <submittedName>
        <fullName evidence="2">Uncharacterized protein</fullName>
    </submittedName>
</protein>
<evidence type="ECO:0000256" key="1">
    <source>
        <dbReference type="SAM" id="SignalP"/>
    </source>
</evidence>
<organism evidence="2 3">
    <name type="scientific">Trichoderma gamsii</name>
    <dbReference type="NCBI Taxonomy" id="398673"/>
    <lineage>
        <taxon>Eukaryota</taxon>
        <taxon>Fungi</taxon>
        <taxon>Dikarya</taxon>
        <taxon>Ascomycota</taxon>
        <taxon>Pezizomycotina</taxon>
        <taxon>Sordariomycetes</taxon>
        <taxon>Hypocreomycetidae</taxon>
        <taxon>Hypocreales</taxon>
        <taxon>Hypocreaceae</taxon>
        <taxon>Trichoderma</taxon>
    </lineage>
</organism>
<dbReference type="RefSeq" id="XP_024404840.1">
    <property type="nucleotide sequence ID" value="XM_024550412.1"/>
</dbReference>
<dbReference type="Proteomes" id="UP000054821">
    <property type="component" value="Unassembled WGS sequence"/>
</dbReference>
<keyword evidence="1" id="KW-0732">Signal</keyword>
<feature type="chain" id="PRO_5015171534" evidence="1">
    <location>
        <begin position="17"/>
        <end position="88"/>
    </location>
</feature>
<feature type="signal peptide" evidence="1">
    <location>
        <begin position="1"/>
        <end position="16"/>
    </location>
</feature>
<dbReference type="GeneID" id="36347802"/>
<evidence type="ECO:0000313" key="3">
    <source>
        <dbReference type="Proteomes" id="UP000054821"/>
    </source>
</evidence>
<keyword evidence="3" id="KW-1185">Reference proteome</keyword>
<reference evidence="2 3" key="1">
    <citation type="journal article" date="2016" name="Genome Announc.">
        <title>Draft Whole-Genome Sequence of Trichoderma gamsii T6085, a Promising Biocontrol Agent of Fusarium Head Blight on Wheat.</title>
        <authorList>
            <person name="Baroncelli R."/>
            <person name="Zapparata A."/>
            <person name="Piaggeschi G."/>
            <person name="Sarrocco S."/>
            <person name="Vannacci G."/>
        </authorList>
    </citation>
    <scope>NUCLEOTIDE SEQUENCE [LARGE SCALE GENOMIC DNA]</scope>
    <source>
        <strain evidence="2 3">T6085</strain>
    </source>
</reference>
<dbReference type="AlphaFoldDB" id="A0A2P4ZDF6"/>
<comment type="caution">
    <text evidence="2">The sequence shown here is derived from an EMBL/GenBank/DDBJ whole genome shotgun (WGS) entry which is preliminary data.</text>
</comment>
<accession>A0A2P4ZDF6</accession>
<name>A0A2P4ZDF6_9HYPO</name>
<dbReference type="EMBL" id="JPDN02000039">
    <property type="protein sequence ID" value="PON22318.1"/>
    <property type="molecule type" value="Genomic_DNA"/>
</dbReference>
<sequence length="88" mass="9490">MRFAVVLATLVGLAVATPKSPIFKRQCPIQPQDCCLKTGTCDTCYYGTEPYPCNCECLEVGGCPCTEIDNDYDPPRCIGYSAGESGHC</sequence>
<evidence type="ECO:0000313" key="2">
    <source>
        <dbReference type="EMBL" id="PON22318.1"/>
    </source>
</evidence>
<gene>
    <name evidence="2" type="ORF">TGAM01_v208801</name>
</gene>